<evidence type="ECO:0000256" key="1">
    <source>
        <dbReference type="ARBA" id="ARBA00006484"/>
    </source>
</evidence>
<protein>
    <recommendedName>
        <fullName evidence="5">NAD(P)-binding protein</fullName>
    </recommendedName>
</protein>
<evidence type="ECO:0008006" key="5">
    <source>
        <dbReference type="Google" id="ProtNLM"/>
    </source>
</evidence>
<dbReference type="Gene3D" id="3.40.50.720">
    <property type="entry name" value="NAD(P)-binding Rossmann-like Domain"/>
    <property type="match status" value="1"/>
</dbReference>
<dbReference type="Proteomes" id="UP001388673">
    <property type="component" value="Unassembled WGS sequence"/>
</dbReference>
<comment type="similarity">
    <text evidence="1">Belongs to the short-chain dehydrogenases/reductases (SDR) family.</text>
</comment>
<comment type="caution">
    <text evidence="3">The sequence shown here is derived from an EMBL/GenBank/DDBJ whole genome shotgun (WGS) entry which is preliminary data.</text>
</comment>
<proteinExistence type="inferred from homology"/>
<dbReference type="RefSeq" id="XP_066799327.1">
    <property type="nucleotide sequence ID" value="XM_066950112.1"/>
</dbReference>
<evidence type="ECO:0000313" key="3">
    <source>
        <dbReference type="EMBL" id="KAK8843379.1"/>
    </source>
</evidence>
<dbReference type="PANTHER" id="PTHR24320:SF143">
    <property type="entry name" value="NAD(P)-BINDING PROTEIN"/>
    <property type="match status" value="1"/>
</dbReference>
<reference evidence="3 4" key="1">
    <citation type="journal article" date="2024" name="bioRxiv">
        <title>Comparative genomics of Cryptococcus and Kwoniella reveals pathogenesis evolution and contrasting karyotype dynamics via intercentromeric recombination or chromosome fusion.</title>
        <authorList>
            <person name="Coelho M.A."/>
            <person name="David-Palma M."/>
            <person name="Shea T."/>
            <person name="Bowers K."/>
            <person name="McGinley-Smith S."/>
            <person name="Mohammad A.W."/>
            <person name="Gnirke A."/>
            <person name="Yurkov A.M."/>
            <person name="Nowrousian M."/>
            <person name="Sun S."/>
            <person name="Cuomo C.A."/>
            <person name="Heitman J."/>
        </authorList>
    </citation>
    <scope>NUCLEOTIDE SEQUENCE [LARGE SCALE GENOMIC DNA]</scope>
    <source>
        <strain evidence="3 4">CBS 13917</strain>
    </source>
</reference>
<keyword evidence="4" id="KW-1185">Reference proteome</keyword>
<dbReference type="GO" id="GO:0016491">
    <property type="term" value="F:oxidoreductase activity"/>
    <property type="evidence" value="ECO:0007669"/>
    <property type="project" value="UniProtKB-KW"/>
</dbReference>
<evidence type="ECO:0000256" key="2">
    <source>
        <dbReference type="ARBA" id="ARBA00023002"/>
    </source>
</evidence>
<dbReference type="PRINTS" id="PR00081">
    <property type="entry name" value="GDHRDH"/>
</dbReference>
<name>A0AAW0YDE7_9TREE</name>
<dbReference type="EMBL" id="JBCAWK010000015">
    <property type="protein sequence ID" value="KAK8843379.1"/>
    <property type="molecule type" value="Genomic_DNA"/>
</dbReference>
<dbReference type="GeneID" id="92184294"/>
<dbReference type="PANTHER" id="PTHR24320">
    <property type="entry name" value="RETINOL DEHYDROGENASE"/>
    <property type="match status" value="1"/>
</dbReference>
<keyword evidence="2" id="KW-0560">Oxidoreductase</keyword>
<dbReference type="InterPro" id="IPR002347">
    <property type="entry name" value="SDR_fam"/>
</dbReference>
<gene>
    <name evidence="3" type="ORF">IAR55_007036</name>
</gene>
<dbReference type="Pfam" id="PF00106">
    <property type="entry name" value="adh_short"/>
    <property type="match status" value="1"/>
</dbReference>
<accession>A0AAW0YDE7</accession>
<evidence type="ECO:0000313" key="4">
    <source>
        <dbReference type="Proteomes" id="UP001388673"/>
    </source>
</evidence>
<dbReference type="InterPro" id="IPR036291">
    <property type="entry name" value="NAD(P)-bd_dom_sf"/>
</dbReference>
<sequence length="391" mass="42083">MSVRVLTRTPIFRSGLSTTNRSVQILSRSSILTSSQLPVLVSKPFSTSSIAKMVAPAGLMSNRYKIEEMPDLTGKIAVVTGGSRGIGEALVSALVQKGCQVHILSATKSHADQAIANITKVAPDAPKLITHHQVDLGTLSSVISLAKELASTLPRLDMLYCIAGIGVAPFGLTNDGVGNHFGVNHLASMVLVDNLLGLLKETSEKKQGTGADVYEKYSTRIVAESSELHRASPNEVKFDDLEEVSTDMDETLLYGRSKLMAILFIRELTRRHLPSITSTSPILALATHPGAVATEQQKGATEAYGLLGKALEIGANMVFMSKEQGCESALWAGVGKTVAERKEEVQGRYFTEADGKVDTESDQAKSDELARKLWDLSVKVLKDKVGYQVQM</sequence>
<dbReference type="SUPFAM" id="SSF51735">
    <property type="entry name" value="NAD(P)-binding Rossmann-fold domains"/>
    <property type="match status" value="1"/>
</dbReference>
<dbReference type="AlphaFoldDB" id="A0AAW0YDE7"/>
<dbReference type="KEGG" id="kne:92184294"/>
<organism evidence="3 4">
    <name type="scientific">Kwoniella newhampshirensis</name>
    <dbReference type="NCBI Taxonomy" id="1651941"/>
    <lineage>
        <taxon>Eukaryota</taxon>
        <taxon>Fungi</taxon>
        <taxon>Dikarya</taxon>
        <taxon>Basidiomycota</taxon>
        <taxon>Agaricomycotina</taxon>
        <taxon>Tremellomycetes</taxon>
        <taxon>Tremellales</taxon>
        <taxon>Cryptococcaceae</taxon>
        <taxon>Kwoniella</taxon>
    </lineage>
</organism>